<comment type="caution">
    <text evidence="3">The sequence shown here is derived from an EMBL/GenBank/DDBJ whole genome shotgun (WGS) entry which is preliminary data.</text>
</comment>
<evidence type="ECO:0000313" key="3">
    <source>
        <dbReference type="EMBL" id="KAJ7331367.1"/>
    </source>
</evidence>
<evidence type="ECO:0000313" key="4">
    <source>
        <dbReference type="Proteomes" id="UP001218218"/>
    </source>
</evidence>
<dbReference type="Proteomes" id="UP001218218">
    <property type="component" value="Unassembled WGS sequence"/>
</dbReference>
<dbReference type="AlphaFoldDB" id="A0AAD6ZNU9"/>
<feature type="region of interest" description="Disordered" evidence="2">
    <location>
        <begin position="1"/>
        <end position="48"/>
    </location>
</feature>
<keyword evidence="4" id="KW-1185">Reference proteome</keyword>
<evidence type="ECO:0000256" key="1">
    <source>
        <dbReference type="SAM" id="Coils"/>
    </source>
</evidence>
<accession>A0AAD6ZNU9</accession>
<proteinExistence type="predicted"/>
<feature type="region of interest" description="Disordered" evidence="2">
    <location>
        <begin position="979"/>
        <end position="1022"/>
    </location>
</feature>
<gene>
    <name evidence="3" type="ORF">DFH08DRAFT_1021459</name>
</gene>
<feature type="compositionally biased region" description="Acidic residues" evidence="2">
    <location>
        <begin position="1011"/>
        <end position="1022"/>
    </location>
</feature>
<sequence>MPRPTAKQISIANARKHLSSRNDAENTPPDDPIDDPDPPPPPSRPKKKTLAAQITEKDQRITEQNNLISELNERLSDLRNALDALRLEHDTLLEKHQTEKATNKLKRKAQACQSDSLYDELKRRRKRIRRLERERDTTKDNNITGISALNSTLDDKTARIAKLELDLASALTQIHSRDILIHSKESAIRARQSTLKNTRKRLYAAQKQTGRAQKSLQDVRRAYRKIRVWNPMENGQYHAASRQLARDLTYAGCAAGKIAYAVKSCADAFGVEIRRQRFMDARTVGRAIDEGGKYGELQLAREILGSKGFVENSDGTTHKGVTVESRSITLLVPSYEPNVDDTDESTWTHRTRLLGVEPALDHTAQRQFHGTLEIAERIADTYNRSPLAVQDKRVMDKNEYWRKKLGEGKDHAADGKKGFRLSEQHKHDIIIRDLGAAAMDDIDLDTTSILLTMLKITNDDLMAEGKLSEADLEALSTEARSTLVEEVLERRLGEQEFDKLTPREQCNKCTHVFGGCCCHKDLNVVKYGYRAIQRMYSTHDLPPPVLLANKANAATIILSTEDPDNPAALQAIEASSASAIKLLQLIGALLRHKDGERGYQDKCRIFMLERKLELYDLDEPGTFPDVSNTRYGCYTYAAAEVVCFHGLIQELVTEIVLGKAKSGTFNHVEKNILKGLNCAVTMTELVALALYGASVSWPYMAMVRGTKERPINLLPLTELHRKLPVFCTNVASNPHILLNGTTPLEQLTIDGLPFRDEFLLTAITQIRSELPNLLLTITSMFSGCETGWIQFTPEFHIDGTFDRLTPEQRAIVFIPSTNDCSEGMLGTYRVHMRHHPNSTAHSFSNQTRSERNNTKAFIKKCCDAAVQKYVMREVRKDGTIGRRAKFRHAWAALQREKAEKATKRREKTASRKRSAAARVASTTLEFDVAKINTMSSAHLKDQLHVYKDVLKDEELVGKLWKNMATVAVRRELVLEARGRELAKRATTSSEPSDESQSTTEDIVVEEHGFSEEDDRDWEDVDG</sequence>
<name>A0AAD6ZNU9_9AGAR</name>
<feature type="coiled-coil region" evidence="1">
    <location>
        <begin position="54"/>
        <end position="173"/>
    </location>
</feature>
<protein>
    <submittedName>
        <fullName evidence="3">Uncharacterized protein</fullName>
    </submittedName>
</protein>
<dbReference type="EMBL" id="JARIHO010000035">
    <property type="protein sequence ID" value="KAJ7331367.1"/>
    <property type="molecule type" value="Genomic_DNA"/>
</dbReference>
<organism evidence="3 4">
    <name type="scientific">Mycena albidolilacea</name>
    <dbReference type="NCBI Taxonomy" id="1033008"/>
    <lineage>
        <taxon>Eukaryota</taxon>
        <taxon>Fungi</taxon>
        <taxon>Dikarya</taxon>
        <taxon>Basidiomycota</taxon>
        <taxon>Agaricomycotina</taxon>
        <taxon>Agaricomycetes</taxon>
        <taxon>Agaricomycetidae</taxon>
        <taxon>Agaricales</taxon>
        <taxon>Marasmiineae</taxon>
        <taxon>Mycenaceae</taxon>
        <taxon>Mycena</taxon>
    </lineage>
</organism>
<keyword evidence="1" id="KW-0175">Coiled coil</keyword>
<evidence type="ECO:0000256" key="2">
    <source>
        <dbReference type="SAM" id="MobiDB-lite"/>
    </source>
</evidence>
<reference evidence="3" key="1">
    <citation type="submission" date="2023-03" db="EMBL/GenBank/DDBJ databases">
        <title>Massive genome expansion in bonnet fungi (Mycena s.s.) driven by repeated elements and novel gene families across ecological guilds.</title>
        <authorList>
            <consortium name="Lawrence Berkeley National Laboratory"/>
            <person name="Harder C.B."/>
            <person name="Miyauchi S."/>
            <person name="Viragh M."/>
            <person name="Kuo A."/>
            <person name="Thoen E."/>
            <person name="Andreopoulos B."/>
            <person name="Lu D."/>
            <person name="Skrede I."/>
            <person name="Drula E."/>
            <person name="Henrissat B."/>
            <person name="Morin E."/>
            <person name="Kohler A."/>
            <person name="Barry K."/>
            <person name="LaButti K."/>
            <person name="Morin E."/>
            <person name="Salamov A."/>
            <person name="Lipzen A."/>
            <person name="Mereny Z."/>
            <person name="Hegedus B."/>
            <person name="Baldrian P."/>
            <person name="Stursova M."/>
            <person name="Weitz H."/>
            <person name="Taylor A."/>
            <person name="Grigoriev I.V."/>
            <person name="Nagy L.G."/>
            <person name="Martin F."/>
            <person name="Kauserud H."/>
        </authorList>
    </citation>
    <scope>NUCLEOTIDE SEQUENCE</scope>
    <source>
        <strain evidence="3">CBHHK002</strain>
    </source>
</reference>
<feature type="compositionally biased region" description="Polar residues" evidence="2">
    <location>
        <begin position="985"/>
        <end position="1000"/>
    </location>
</feature>